<feature type="transmembrane region" description="Helical" evidence="16">
    <location>
        <begin position="26"/>
        <end position="43"/>
    </location>
</feature>
<dbReference type="InterPro" id="IPR036396">
    <property type="entry name" value="Cyt_P450_sf"/>
</dbReference>
<keyword evidence="11 14" id="KW-0503">Monooxygenase</keyword>
<keyword evidence="10 13" id="KW-0408">Iron</keyword>
<keyword evidence="12 16" id="KW-0472">Membrane</keyword>
<evidence type="ECO:0000256" key="2">
    <source>
        <dbReference type="ARBA" id="ARBA00004174"/>
    </source>
</evidence>
<evidence type="ECO:0000256" key="5">
    <source>
        <dbReference type="ARBA" id="ARBA00022617"/>
    </source>
</evidence>
<dbReference type="GO" id="GO:0005506">
    <property type="term" value="F:iron ion binding"/>
    <property type="evidence" value="ECO:0007669"/>
    <property type="project" value="InterPro"/>
</dbReference>
<dbReference type="InterPro" id="IPR002401">
    <property type="entry name" value="Cyt_P450_E_grp-I"/>
</dbReference>
<evidence type="ECO:0000256" key="14">
    <source>
        <dbReference type="RuleBase" id="RU000461"/>
    </source>
</evidence>
<evidence type="ECO:0000256" key="11">
    <source>
        <dbReference type="ARBA" id="ARBA00023033"/>
    </source>
</evidence>
<dbReference type="Pfam" id="PF00067">
    <property type="entry name" value="p450"/>
    <property type="match status" value="2"/>
</dbReference>
<dbReference type="EMBL" id="GGYP01001264">
    <property type="protein sequence ID" value="MDE46035.1"/>
    <property type="molecule type" value="Transcribed_RNA"/>
</dbReference>
<dbReference type="PRINTS" id="PR00385">
    <property type="entry name" value="P450"/>
</dbReference>
<evidence type="ECO:0000256" key="9">
    <source>
        <dbReference type="ARBA" id="ARBA00023002"/>
    </source>
</evidence>
<dbReference type="PANTHER" id="PTHR24292">
    <property type="entry name" value="CYTOCHROME P450"/>
    <property type="match status" value="1"/>
</dbReference>
<dbReference type="GO" id="GO:0004497">
    <property type="term" value="F:monooxygenase activity"/>
    <property type="evidence" value="ECO:0007669"/>
    <property type="project" value="UniProtKB-KW"/>
</dbReference>
<feature type="binding site" description="axial binding residue" evidence="13">
    <location>
        <position position="541"/>
    </location>
    <ligand>
        <name>heme</name>
        <dbReference type="ChEBI" id="CHEBI:30413"/>
    </ligand>
    <ligandPart>
        <name>Fe</name>
        <dbReference type="ChEBI" id="CHEBI:18248"/>
    </ligandPart>
</feature>
<evidence type="ECO:0000256" key="12">
    <source>
        <dbReference type="ARBA" id="ARBA00023136"/>
    </source>
</evidence>
<comment type="subcellular location">
    <subcellularLocation>
        <location evidence="3">Endoplasmic reticulum membrane</location>
        <topology evidence="3">Peripheral membrane protein</topology>
    </subcellularLocation>
    <subcellularLocation>
        <location evidence="2">Microsome membrane</location>
        <topology evidence="2">Peripheral membrane protein</topology>
    </subcellularLocation>
</comment>
<evidence type="ECO:0000256" key="15">
    <source>
        <dbReference type="SAM" id="MobiDB-lite"/>
    </source>
</evidence>
<reference evidence="17" key="1">
    <citation type="submission" date="2018-10" db="EMBL/GenBank/DDBJ databases">
        <title>Transcriptome assembly of Aceria tosichella (Wheat curl mite) Type 2.</title>
        <authorList>
            <person name="Scully E.D."/>
            <person name="Geib S.M."/>
            <person name="Palmer N.A."/>
            <person name="Gupta A.K."/>
            <person name="Sarath G."/>
            <person name="Tatineni S."/>
        </authorList>
    </citation>
    <scope>NUCLEOTIDE SEQUENCE</scope>
    <source>
        <strain evidence="17">LincolnNE</strain>
    </source>
</reference>
<dbReference type="InterPro" id="IPR050476">
    <property type="entry name" value="Insect_CytP450_Detox"/>
</dbReference>
<dbReference type="GO" id="GO:0016705">
    <property type="term" value="F:oxidoreductase activity, acting on paired donors, with incorporation or reduction of molecular oxygen"/>
    <property type="evidence" value="ECO:0007669"/>
    <property type="project" value="InterPro"/>
</dbReference>
<keyword evidence="6 13" id="KW-0479">Metal-binding</keyword>
<feature type="region of interest" description="Disordered" evidence="15">
    <location>
        <begin position="343"/>
        <end position="373"/>
    </location>
</feature>
<keyword evidence="9 14" id="KW-0560">Oxidoreductase</keyword>
<evidence type="ECO:0000256" key="10">
    <source>
        <dbReference type="ARBA" id="ARBA00023004"/>
    </source>
</evidence>
<dbReference type="SUPFAM" id="SSF48264">
    <property type="entry name" value="Cytochrome P450"/>
    <property type="match status" value="1"/>
</dbReference>
<evidence type="ECO:0000256" key="16">
    <source>
        <dbReference type="SAM" id="Phobius"/>
    </source>
</evidence>
<comment type="cofactor">
    <cofactor evidence="1 13">
        <name>heme</name>
        <dbReference type="ChEBI" id="CHEBI:30413"/>
    </cofactor>
</comment>
<keyword evidence="16" id="KW-0812">Transmembrane</keyword>
<dbReference type="PANTHER" id="PTHR24292:SF54">
    <property type="entry name" value="CYP9F3-RELATED"/>
    <property type="match status" value="1"/>
</dbReference>
<organism evidence="17">
    <name type="scientific">Aceria tosichella</name>
    <name type="common">wheat curl mite</name>
    <dbReference type="NCBI Taxonomy" id="561515"/>
    <lineage>
        <taxon>Eukaryota</taxon>
        <taxon>Metazoa</taxon>
        <taxon>Ecdysozoa</taxon>
        <taxon>Arthropoda</taxon>
        <taxon>Chelicerata</taxon>
        <taxon>Arachnida</taxon>
        <taxon>Acari</taxon>
        <taxon>Acariformes</taxon>
        <taxon>Trombidiformes</taxon>
        <taxon>Prostigmata</taxon>
        <taxon>Eupodina</taxon>
        <taxon>Eriophyoidea</taxon>
        <taxon>Eriophyidae</taxon>
        <taxon>Eriophyinae</taxon>
        <taxon>Aceriini</taxon>
        <taxon>Aceria</taxon>
    </lineage>
</organism>
<gene>
    <name evidence="17" type="primary">CYP3A24_1</name>
    <name evidence="17" type="ORF">g.18181</name>
</gene>
<feature type="compositionally biased region" description="Low complexity" evidence="15">
    <location>
        <begin position="345"/>
        <end position="356"/>
    </location>
</feature>
<comment type="similarity">
    <text evidence="4 14">Belongs to the cytochrome P450 family.</text>
</comment>
<evidence type="ECO:0000256" key="13">
    <source>
        <dbReference type="PIRSR" id="PIRSR602401-1"/>
    </source>
</evidence>
<evidence type="ECO:0000256" key="8">
    <source>
        <dbReference type="ARBA" id="ARBA00022848"/>
    </source>
</evidence>
<dbReference type="PROSITE" id="PS00086">
    <property type="entry name" value="CYTOCHROME_P450"/>
    <property type="match status" value="1"/>
</dbReference>
<evidence type="ECO:0000256" key="6">
    <source>
        <dbReference type="ARBA" id="ARBA00022723"/>
    </source>
</evidence>
<sequence length="596" mass="67853">MSSAATIETIEPGASTILQDPATVNYTNSVISLILIFLAYHYYANFYSYFKRRGITGPTPYPLVGNLPSLLSSNRMKVERDWTERYGKFYGMFQGLRPVFVVNDPEVFRQICIKDFDAMPNHEASAFLNDYQKEFIFLLQDDKWKRTRALQSPTFTSGKIKRMFKLLDICADDLVMCFSEHLQDAKQQQQQLTKTIVNLKDIYSLFTMDAITSAGYAIKLNRKGSTNMKTAASRDDFVRIALKFFEPNFKRIFVALTGPKWFLKLINFKVSDGSTMKPIIDRLQPVIEQRRNSPKRFEDYLQILVDARLDDRMELDEMDEKENHHAGLTESSLQSDQAKMLNDISANGSSNGSSNGHSEKAKTNGSVNGASPAAQSADGFKLNDFEILSSAVFLLLVGLETTATLLTNCTYALAFHPDIQQRLYEVIKSIAEFNNETGGYSFDYDKLTSCEYLDAVISETLRNLAPVLTIDRLVSRDYYIEKYNVHLKKGDKLHLAYYAVMNNPEYWPDPLKFDPERFMGDNKKKIVPGSYCPFGLGPRHCLGMRFSLTETKLALAKVLMKFKFTHAPGTHFPPTQKRRLNLNTFQTPLVEMAART</sequence>
<dbReference type="InterPro" id="IPR017972">
    <property type="entry name" value="Cyt_P450_CS"/>
</dbReference>
<keyword evidence="16" id="KW-1133">Transmembrane helix</keyword>
<accession>A0A6G1S6A1</accession>
<keyword evidence="7" id="KW-0256">Endoplasmic reticulum</keyword>
<dbReference type="InterPro" id="IPR001128">
    <property type="entry name" value="Cyt_P450"/>
</dbReference>
<evidence type="ECO:0000256" key="7">
    <source>
        <dbReference type="ARBA" id="ARBA00022824"/>
    </source>
</evidence>
<keyword evidence="8" id="KW-0492">Microsome</keyword>
<evidence type="ECO:0000256" key="4">
    <source>
        <dbReference type="ARBA" id="ARBA00010617"/>
    </source>
</evidence>
<dbReference type="Gene3D" id="1.10.630.10">
    <property type="entry name" value="Cytochrome P450"/>
    <property type="match status" value="1"/>
</dbReference>
<dbReference type="AlphaFoldDB" id="A0A6G1S6A1"/>
<name>A0A6G1S6A1_9ACAR</name>
<keyword evidence="5 13" id="KW-0349">Heme</keyword>
<evidence type="ECO:0000256" key="3">
    <source>
        <dbReference type="ARBA" id="ARBA00004406"/>
    </source>
</evidence>
<evidence type="ECO:0000256" key="1">
    <source>
        <dbReference type="ARBA" id="ARBA00001971"/>
    </source>
</evidence>
<proteinExistence type="inferred from homology"/>
<dbReference type="GO" id="GO:0020037">
    <property type="term" value="F:heme binding"/>
    <property type="evidence" value="ECO:0007669"/>
    <property type="project" value="InterPro"/>
</dbReference>
<evidence type="ECO:0000313" key="17">
    <source>
        <dbReference type="EMBL" id="MDE46035.1"/>
    </source>
</evidence>
<dbReference type="PRINTS" id="PR00463">
    <property type="entry name" value="EP450I"/>
</dbReference>
<protein>
    <submittedName>
        <fullName evidence="17">Cytochrome P450 3A24</fullName>
    </submittedName>
</protein>
<dbReference type="GO" id="GO:0005789">
    <property type="term" value="C:endoplasmic reticulum membrane"/>
    <property type="evidence" value="ECO:0007669"/>
    <property type="project" value="UniProtKB-SubCell"/>
</dbReference>